<reference evidence="4" key="1">
    <citation type="submission" date="2022-10" db="EMBL/GenBank/DDBJ databases">
        <title>Tapping the CABI collections for fungal endophytes: first genome assemblies for Collariella, Neodidymelliopsis, Ascochyta clinopodiicola, Didymella pomorum, Didymosphaeria variabile, Neocosmospora piperis and Neocucurbitaria cava.</title>
        <authorList>
            <person name="Hill R."/>
        </authorList>
    </citation>
    <scope>NUCLEOTIDE SEQUENCE</scope>
    <source>
        <strain evidence="4">IMI 356815</strain>
    </source>
</reference>
<gene>
    <name evidence="4" type="ORF">N0V89_011267</name>
</gene>
<proteinExistence type="predicted"/>
<dbReference type="Gene3D" id="3.40.50.300">
    <property type="entry name" value="P-loop containing nucleotide triphosphate hydrolases"/>
    <property type="match status" value="1"/>
</dbReference>
<dbReference type="InterPro" id="IPR036770">
    <property type="entry name" value="Ankyrin_rpt-contain_sf"/>
</dbReference>
<dbReference type="Pfam" id="PF24883">
    <property type="entry name" value="NPHP3_N"/>
    <property type="match status" value="1"/>
</dbReference>
<protein>
    <recommendedName>
        <fullName evidence="6">NACHT domain-containing protein</fullName>
    </recommendedName>
</protein>
<dbReference type="SUPFAM" id="SSF52540">
    <property type="entry name" value="P-loop containing nucleoside triphosphate hydrolases"/>
    <property type="match status" value="1"/>
</dbReference>
<sequence>MYYLTFKIEKVKSHLGIIRDYCEAAKEEADLAWKLNQDDVNSLLQQSIGNIEKQMTEQQLVLYRQDRLRFKSWLTPVEVDDRMKFILRVRTPDTGNWIFNDPHFRAWAFGDRRGKTNNKPLLWLSAGPGFGKSVLTAFVTSDLRRSNPTGIAYFPCSSNEADRRSIPAMLRTLIHQLFRDDAITGKPHYTVTPANINLQQGLPQPNMTSLVDMFKYKSWEEPNKTTVLIIDALDECPKTEESEVQIEQLFTLFAELPPSWKIMFTSRRAPWFEELLEGLPQGKLERLVMTKRDNEQDIYAYTLHQLDEMAKASNYKWQDGFRHEMEESIARKSEGMFKWTYLALKTLGGSRIYQSDMEEARKALDKVPPDLKGIYEKALRGLSEVEDETTREDLTSALRWIIRAYRPLKVKELGIGLAQAFDETEQIDDLREKLERHLGDLIYIDAKSDTVGLTHTSARDFLVTSQDIKGPDGKSMIPNQLGEIDRDILQACLTYLNDRQFLDAQPGDSKTQKAFNDNLIADGFWEYSCIGILQHLDEVCRTQQLDEKIKVLLDVFFRSDKNQVFLRWLQMFCYLRFTNRNGAAEAYSTLLDALLDMDSGATKPLASFLKHKFQDVVDHIGYSAGGRFLRWQRFFTHAISPCFSPTLLASFFNFRPALELLAKGNETLHYKNNGARCDAVYWSTCGDAPEALALMLSDEYNHRFPHFKVPTNNRHGLGQPSTMIEAVWLPMEIKARPGSYPAAIMLLDHGARISWGFETIVFEQLPDTEGAGELAKKMLRINRAFTFSDDAVGRALHFAAFTGQSHMLSAFWESKDLLRNLVKETFRKEDVDDILKKDSSIQKQLAFARWRGMSPMHHAAANDDAQSVRILCHNVARLDDMKCNFNAWTVMHVRRPYNLLEMKY</sequence>
<dbReference type="RefSeq" id="XP_056067126.1">
    <property type="nucleotide sequence ID" value="XM_056219999.1"/>
</dbReference>
<dbReference type="SUPFAM" id="SSF48403">
    <property type="entry name" value="Ankyrin repeat"/>
    <property type="match status" value="1"/>
</dbReference>
<evidence type="ECO:0000313" key="5">
    <source>
        <dbReference type="Proteomes" id="UP001140513"/>
    </source>
</evidence>
<evidence type="ECO:0000313" key="4">
    <source>
        <dbReference type="EMBL" id="KAJ4347326.1"/>
    </source>
</evidence>
<dbReference type="PANTHER" id="PTHR10039">
    <property type="entry name" value="AMELOGENIN"/>
    <property type="match status" value="1"/>
</dbReference>
<keyword evidence="5" id="KW-1185">Reference proteome</keyword>
<dbReference type="Pfam" id="PF22939">
    <property type="entry name" value="WHD_GPIID"/>
    <property type="match status" value="1"/>
</dbReference>
<evidence type="ECO:0000259" key="3">
    <source>
        <dbReference type="Pfam" id="PF24883"/>
    </source>
</evidence>
<feature type="domain" description="Nephrocystin 3-like N-terminal" evidence="3">
    <location>
        <begin position="93"/>
        <end position="267"/>
    </location>
</feature>
<dbReference type="OrthoDB" id="5418336at2759"/>
<accession>A0A9W8XEW6</accession>
<evidence type="ECO:0000259" key="2">
    <source>
        <dbReference type="Pfam" id="PF22939"/>
    </source>
</evidence>
<dbReference type="InterPro" id="IPR027417">
    <property type="entry name" value="P-loop_NTPase"/>
</dbReference>
<organism evidence="4 5">
    <name type="scientific">Didymosphaeria variabile</name>
    <dbReference type="NCBI Taxonomy" id="1932322"/>
    <lineage>
        <taxon>Eukaryota</taxon>
        <taxon>Fungi</taxon>
        <taxon>Dikarya</taxon>
        <taxon>Ascomycota</taxon>
        <taxon>Pezizomycotina</taxon>
        <taxon>Dothideomycetes</taxon>
        <taxon>Pleosporomycetidae</taxon>
        <taxon>Pleosporales</taxon>
        <taxon>Massarineae</taxon>
        <taxon>Didymosphaeriaceae</taxon>
        <taxon>Didymosphaeria</taxon>
    </lineage>
</organism>
<dbReference type="InterPro" id="IPR054471">
    <property type="entry name" value="GPIID_WHD"/>
</dbReference>
<feature type="domain" description="GPI inositol-deacylase winged helix" evidence="2">
    <location>
        <begin position="393"/>
        <end position="464"/>
    </location>
</feature>
<evidence type="ECO:0000256" key="1">
    <source>
        <dbReference type="ARBA" id="ARBA00022737"/>
    </source>
</evidence>
<keyword evidence="1" id="KW-0677">Repeat</keyword>
<dbReference type="EMBL" id="JAPEUX010000008">
    <property type="protein sequence ID" value="KAJ4347326.1"/>
    <property type="molecule type" value="Genomic_DNA"/>
</dbReference>
<comment type="caution">
    <text evidence="4">The sequence shown here is derived from an EMBL/GenBank/DDBJ whole genome shotgun (WGS) entry which is preliminary data.</text>
</comment>
<dbReference type="Gene3D" id="1.25.40.20">
    <property type="entry name" value="Ankyrin repeat-containing domain"/>
    <property type="match status" value="1"/>
</dbReference>
<dbReference type="Proteomes" id="UP001140513">
    <property type="component" value="Unassembled WGS sequence"/>
</dbReference>
<evidence type="ECO:0008006" key="6">
    <source>
        <dbReference type="Google" id="ProtNLM"/>
    </source>
</evidence>
<name>A0A9W8XEW6_9PLEO</name>
<dbReference type="PANTHER" id="PTHR10039:SF14">
    <property type="entry name" value="NACHT DOMAIN-CONTAINING PROTEIN"/>
    <property type="match status" value="1"/>
</dbReference>
<dbReference type="InterPro" id="IPR056884">
    <property type="entry name" value="NPHP3-like_N"/>
</dbReference>
<dbReference type="GeneID" id="80914797"/>
<dbReference type="AlphaFoldDB" id="A0A9W8XEW6"/>